<proteinExistence type="inferred from homology"/>
<feature type="domain" description="Fibronectin type III-like" evidence="5">
    <location>
        <begin position="479"/>
        <end position="556"/>
    </location>
</feature>
<keyword evidence="3" id="KW-1133">Transmembrane helix</keyword>
<reference evidence="6" key="1">
    <citation type="submission" date="2019-07" db="EMBL/GenBank/DDBJ databases">
        <authorList>
            <person name="Wongkuna S."/>
            <person name="Scaria J."/>
        </authorList>
    </citation>
    <scope>NUCLEOTIDE SEQUENCE [LARGE SCALE GENOMIC DNA]</scope>
    <source>
        <strain evidence="6">SW178</strain>
    </source>
</reference>
<dbReference type="Pfam" id="PF00933">
    <property type="entry name" value="Glyco_hydro_3"/>
    <property type="match status" value="1"/>
</dbReference>
<keyword evidence="4" id="KW-0732">Signal</keyword>
<feature type="transmembrane region" description="Helical" evidence="3">
    <location>
        <begin position="1015"/>
        <end position="1035"/>
    </location>
</feature>
<keyword evidence="2" id="KW-0378">Hydrolase</keyword>
<dbReference type="InterPro" id="IPR013783">
    <property type="entry name" value="Ig-like_fold"/>
</dbReference>
<feature type="chain" id="PRO_5039168796" description="Fibronectin type III-like domain-containing protein" evidence="4">
    <location>
        <begin position="23"/>
        <end position="1043"/>
    </location>
</feature>
<keyword evidence="3" id="KW-0472">Membrane</keyword>
<evidence type="ECO:0000256" key="2">
    <source>
        <dbReference type="ARBA" id="ARBA00022801"/>
    </source>
</evidence>
<accession>A0A5M9HYP0</accession>
<dbReference type="Gene3D" id="3.40.50.1700">
    <property type="entry name" value="Glycoside hydrolase family 3 C-terminal domain"/>
    <property type="match status" value="1"/>
</dbReference>
<dbReference type="InterPro" id="IPR036962">
    <property type="entry name" value="Glyco_hydro_3_N_sf"/>
</dbReference>
<dbReference type="InterPro" id="IPR002772">
    <property type="entry name" value="Glyco_hydro_3_C"/>
</dbReference>
<dbReference type="InterPro" id="IPR001764">
    <property type="entry name" value="Glyco_hydro_3_N"/>
</dbReference>
<comment type="caution">
    <text evidence="6">The sequence shown here is derived from an EMBL/GenBank/DDBJ whole genome shotgun (WGS) entry which is preliminary data.</text>
</comment>
<evidence type="ECO:0000256" key="4">
    <source>
        <dbReference type="SAM" id="SignalP"/>
    </source>
</evidence>
<evidence type="ECO:0000313" key="7">
    <source>
        <dbReference type="Proteomes" id="UP000322025"/>
    </source>
</evidence>
<organism evidence="6 7">
    <name type="scientific">Mediterraneibacter catenae</name>
    <dbReference type="NCBI Taxonomy" id="2594882"/>
    <lineage>
        <taxon>Bacteria</taxon>
        <taxon>Bacillati</taxon>
        <taxon>Bacillota</taxon>
        <taxon>Clostridia</taxon>
        <taxon>Lachnospirales</taxon>
        <taxon>Lachnospiraceae</taxon>
        <taxon>Mediterraneibacter</taxon>
    </lineage>
</organism>
<dbReference type="EMBL" id="VMSO01000005">
    <property type="protein sequence ID" value="KAA8501918.1"/>
    <property type="molecule type" value="Genomic_DNA"/>
</dbReference>
<comment type="similarity">
    <text evidence="1">Belongs to the glycosyl hydrolase 3 family.</text>
</comment>
<evidence type="ECO:0000256" key="3">
    <source>
        <dbReference type="SAM" id="Phobius"/>
    </source>
</evidence>
<evidence type="ECO:0000256" key="1">
    <source>
        <dbReference type="ARBA" id="ARBA00005336"/>
    </source>
</evidence>
<dbReference type="PRINTS" id="PR00133">
    <property type="entry name" value="GLHYDRLASE3"/>
</dbReference>
<dbReference type="Pfam" id="PF14310">
    <property type="entry name" value="Fn3-like"/>
    <property type="match status" value="1"/>
</dbReference>
<evidence type="ECO:0000259" key="5">
    <source>
        <dbReference type="SMART" id="SM01217"/>
    </source>
</evidence>
<dbReference type="InterPro" id="IPR036881">
    <property type="entry name" value="Glyco_hydro_3_C_sf"/>
</dbReference>
<dbReference type="SUPFAM" id="SSF52279">
    <property type="entry name" value="Beta-D-glucan exohydrolase, C-terminal domain"/>
    <property type="match status" value="1"/>
</dbReference>
<evidence type="ECO:0000313" key="6">
    <source>
        <dbReference type="EMBL" id="KAA8501918.1"/>
    </source>
</evidence>
<dbReference type="Gene3D" id="2.60.40.10">
    <property type="entry name" value="Immunoglobulins"/>
    <property type="match status" value="1"/>
</dbReference>
<dbReference type="SMART" id="SM01217">
    <property type="entry name" value="Fn3_like"/>
    <property type="match status" value="1"/>
</dbReference>
<keyword evidence="7" id="KW-1185">Reference proteome</keyword>
<dbReference type="GO" id="GO:0009251">
    <property type="term" value="P:glucan catabolic process"/>
    <property type="evidence" value="ECO:0007669"/>
    <property type="project" value="TreeGrafter"/>
</dbReference>
<sequence length="1043" mass="113960">MRAKKLAPVMRGLSAITASVMALSIVGADIADGYRARIDDFLGTQSYVTNTDEDSARFVSDYATFEEMKAAAKDIAVREGEEGTVIMKNDNNVLPLSGKSVALFGLAAYAPYPYASGDLKAGNEDAVDLVQAFQDAGIEINQTVMDFYENGILNEHTEEVPNQWTGEIEIQTAYDNIYVTSPGDMTTYQINEIPPSEYENFGAPADWESQIDKDNTVGICVFARGAGESNTYAPGSAVNYAGEETGEDPLALSEDELAVIDAAKETCSQVVVLINSGNTMMLSDIAAGGEHEVDGIAYIGCLNDYQATGVVNVLTGQINATGALPDTYVADNASIPAVQNFGGGYYADYEVVNSDGDDSRYPGTTIENVEAGSFGGTSPTYNGGTYIVEAEGIYVGYKYYETRYYDSIANPDSGAASSAGATQSDAWNYNEEVIYDFGHGLSYLDYEQSLKSIDVDRTEDGNITAVVEITNNSDQDGRFLAQLYVQQPYTDYDKENNVEKSAVMFLNSAKVDVAAGATEEVTITIPTKYLASYDYTNAKTYILDEGDYYFTAAAGSHEAVNNILAAQGYTTADGMDAEASGDVQTWNLAEFDNTTFAISNDTEVTNVADDADLNYWTEDDTVTYLSRQDWEGTWPVNYNEVEINISDSPKSEEWIAELRGETYTIQDGDAATEGTDNGLRFDTTNIQYEQLEDIADPFWTELVGQITIDEAVGAVIHGGSQTDTLTNVDNPVVVQNEGVSGFTATYTDEETGETYRFNVHSQTLLGSSFNPELAYDWGRVEGNSGLWLQRYHLWGVGLTQRRTPYNGRNYEYISEDPMLTNRMGYGVLQGCADMGILNGPKHMGFNDQEHNRAGISVYLNEQKFRETDLRCFQGGLEDADGMAVMIAFNRIGATNASHYAPMLQTILRGEWGYTGLISTDMMNNNYYFNPESMIMAGITQVADFATNDNHINMGDGGTDATWAYISEDAVANDASLVDQARENLKYQLYTFANSAVMNVSTERVQTWWDTAISTVTYVSGALAVITLAAWIVLTVKPAKKKED</sequence>
<dbReference type="GO" id="GO:0008422">
    <property type="term" value="F:beta-glucosidase activity"/>
    <property type="evidence" value="ECO:0007669"/>
    <property type="project" value="TreeGrafter"/>
</dbReference>
<dbReference type="InterPro" id="IPR017853">
    <property type="entry name" value="GH"/>
</dbReference>
<dbReference type="Gene3D" id="3.20.20.300">
    <property type="entry name" value="Glycoside hydrolase, family 3, N-terminal domain"/>
    <property type="match status" value="1"/>
</dbReference>
<dbReference type="SUPFAM" id="SSF51445">
    <property type="entry name" value="(Trans)glycosidases"/>
    <property type="match status" value="1"/>
</dbReference>
<name>A0A5M9HYP0_9FIRM</name>
<protein>
    <recommendedName>
        <fullName evidence="5">Fibronectin type III-like domain-containing protein</fullName>
    </recommendedName>
</protein>
<keyword evidence="3" id="KW-0812">Transmembrane</keyword>
<dbReference type="InterPro" id="IPR026891">
    <property type="entry name" value="Fn3-like"/>
</dbReference>
<dbReference type="AlphaFoldDB" id="A0A5M9HYP0"/>
<feature type="signal peptide" evidence="4">
    <location>
        <begin position="1"/>
        <end position="22"/>
    </location>
</feature>
<dbReference type="Proteomes" id="UP000322025">
    <property type="component" value="Unassembled WGS sequence"/>
</dbReference>
<gene>
    <name evidence="6" type="ORF">FNY66_05605</name>
</gene>
<dbReference type="RefSeq" id="WP_087150936.1">
    <property type="nucleotide sequence ID" value="NZ_VMSO01000005.1"/>
</dbReference>
<dbReference type="PANTHER" id="PTHR42715">
    <property type="entry name" value="BETA-GLUCOSIDASE"/>
    <property type="match status" value="1"/>
</dbReference>
<dbReference type="OrthoDB" id="98455at2"/>
<dbReference type="Pfam" id="PF01915">
    <property type="entry name" value="Glyco_hydro_3_C"/>
    <property type="match status" value="1"/>
</dbReference>
<dbReference type="InterPro" id="IPR050288">
    <property type="entry name" value="Cellulose_deg_GH3"/>
</dbReference>
<dbReference type="PANTHER" id="PTHR42715:SF10">
    <property type="entry name" value="BETA-GLUCOSIDASE"/>
    <property type="match status" value="1"/>
</dbReference>